<dbReference type="PANTHER" id="PTHR14456">
    <property type="entry name" value="INOSITOL POLYPHOSPHATE KINASE 1"/>
    <property type="match status" value="1"/>
</dbReference>
<proteinExistence type="inferred from homology"/>
<evidence type="ECO:0000313" key="11">
    <source>
        <dbReference type="Proteomes" id="UP000091918"/>
    </source>
</evidence>
<comment type="domain">
    <text evidence="9">The EXKPK motif is conserved in inositol-pentakisphosphate 2-kinases of both family 1 and 2.</text>
</comment>
<evidence type="ECO:0000256" key="3">
    <source>
        <dbReference type="ARBA" id="ARBA00012023"/>
    </source>
</evidence>
<reference evidence="10 11" key="1">
    <citation type="submission" date="2015-07" db="EMBL/GenBank/DDBJ databases">
        <title>Emmonsia species relationships and genome sequence.</title>
        <authorList>
            <person name="Cuomo C.A."/>
            <person name="Schwartz I.S."/>
            <person name="Kenyon C."/>
            <person name="de Hoog G.S."/>
            <person name="Govender N.P."/>
            <person name="Botha A."/>
            <person name="Moreno L."/>
            <person name="de Vries M."/>
            <person name="Munoz J.F."/>
            <person name="Stielow J.B."/>
        </authorList>
    </citation>
    <scope>NUCLEOTIDE SEQUENCE [LARGE SCALE GENOMIC DNA]</scope>
    <source>
        <strain evidence="10 11">CBS 136260</strain>
    </source>
</reference>
<evidence type="ECO:0000256" key="4">
    <source>
        <dbReference type="ARBA" id="ARBA00014846"/>
    </source>
</evidence>
<keyword evidence="7 9" id="KW-0418">Kinase</keyword>
<keyword evidence="8 9" id="KW-0067">ATP-binding</keyword>
<evidence type="ECO:0000256" key="2">
    <source>
        <dbReference type="ARBA" id="ARBA00008305"/>
    </source>
</evidence>
<dbReference type="AlphaFoldDB" id="A0A1B7NUS7"/>
<accession>A0A1B7NUS7</accession>
<dbReference type="STRING" id="1658172.A0A1B7NUS7"/>
<dbReference type="InterPro" id="IPR009286">
    <property type="entry name" value="Ins_P5_2-kin"/>
</dbReference>
<dbReference type="PANTHER" id="PTHR14456:SF2">
    <property type="entry name" value="INOSITOL-PENTAKISPHOSPHATE 2-KINASE"/>
    <property type="match status" value="1"/>
</dbReference>
<evidence type="ECO:0000256" key="1">
    <source>
        <dbReference type="ARBA" id="ARBA00003979"/>
    </source>
</evidence>
<comment type="similarity">
    <text evidence="2">Belongs to the IPK1 type 1 family.</text>
</comment>
<dbReference type="GO" id="GO:0035299">
    <property type="term" value="F:inositol-1,3,4,5,6-pentakisphosphate 2-kinase activity"/>
    <property type="evidence" value="ECO:0007669"/>
    <property type="project" value="UniProtKB-EC"/>
</dbReference>
<dbReference type="EMBL" id="LGUA01000680">
    <property type="protein sequence ID" value="OAX80530.1"/>
    <property type="molecule type" value="Genomic_DNA"/>
</dbReference>
<organism evidence="10 11">
    <name type="scientific">Emergomyces africanus</name>
    <dbReference type="NCBI Taxonomy" id="1955775"/>
    <lineage>
        <taxon>Eukaryota</taxon>
        <taxon>Fungi</taxon>
        <taxon>Dikarya</taxon>
        <taxon>Ascomycota</taxon>
        <taxon>Pezizomycotina</taxon>
        <taxon>Eurotiomycetes</taxon>
        <taxon>Eurotiomycetidae</taxon>
        <taxon>Onygenales</taxon>
        <taxon>Ajellomycetaceae</taxon>
        <taxon>Emergomyces</taxon>
    </lineage>
</organism>
<evidence type="ECO:0000256" key="6">
    <source>
        <dbReference type="ARBA" id="ARBA00022741"/>
    </source>
</evidence>
<protein>
    <recommendedName>
        <fullName evidence="4 9">Inositol-pentakisphosphate 2-kinase</fullName>
        <ecNumber evidence="3 9">2.7.1.158</ecNumber>
    </recommendedName>
</protein>
<sequence>MLGIILVLAFPTLIFIVRFACRYMKQSPAHTVTHRDIDLRKKTTEPRHDKLEGMGHVNPNGTTAHTSYMASHTISKLPADTLPSYLAEGGANIVYRFLIPNDIASSITTHGERQQRASRKLLRLRKHIDSGTPYLDTVNNFDKYVRPMFDDHELVDQELVRLPKGFITYCNEQLRADESRNLRPIGRRGVYLCVKEPFGLMITDMTPAPGSGECLWEFKPKWLLQSPSAPSDAKRCRTCALREMKNCNARAAGNSEKQSFCPLDLVSDNFEDVLRATRFIRGGHGRARVAAFLYRNSTLLKLQACQRQMNAVGLPGLQAHFRERAISMTLRDCTMFVKVPHNELEPLEARLGDLDFKSGIGGKLRYWRETERRLIEDGWYSGNRKDQEFSECSLQGPRRDLGACVDGITE</sequence>
<dbReference type="Pfam" id="PF06090">
    <property type="entry name" value="Ins_P5_2-kin"/>
    <property type="match status" value="2"/>
</dbReference>
<keyword evidence="11" id="KW-1185">Reference proteome</keyword>
<gene>
    <name evidence="10" type="ORF">ACJ72_05131</name>
</gene>
<keyword evidence="5 9" id="KW-0808">Transferase</keyword>
<dbReference type="GO" id="GO:0032958">
    <property type="term" value="P:inositol phosphate biosynthetic process"/>
    <property type="evidence" value="ECO:0007669"/>
    <property type="project" value="TreeGrafter"/>
</dbReference>
<comment type="function">
    <text evidence="1">Has kinase activity and phosphorylates inositol-1,3,4,5,6-pentakisphosphate (Ins(1,3,4,5,6)P5) to produce 1,2,3,4,5,6-hexakisphosphate (InsP6), also known as phytate.</text>
</comment>
<name>A0A1B7NUS7_9EURO</name>
<dbReference type="OrthoDB" id="272370at2759"/>
<evidence type="ECO:0000313" key="10">
    <source>
        <dbReference type="EMBL" id="OAX80530.1"/>
    </source>
</evidence>
<comment type="function">
    <text evidence="9">Phosphorylates Ins(1,3,4,5,6)P5 at position 2 to form Ins(1,2,3,4,5,6)P6 (InsP6 or phytate).</text>
</comment>
<comment type="caution">
    <text evidence="10">The sequence shown here is derived from an EMBL/GenBank/DDBJ whole genome shotgun (WGS) entry which is preliminary data.</text>
</comment>
<evidence type="ECO:0000256" key="9">
    <source>
        <dbReference type="RuleBase" id="RU364126"/>
    </source>
</evidence>
<dbReference type="GO" id="GO:0005634">
    <property type="term" value="C:nucleus"/>
    <property type="evidence" value="ECO:0007669"/>
    <property type="project" value="TreeGrafter"/>
</dbReference>
<evidence type="ECO:0000256" key="5">
    <source>
        <dbReference type="ARBA" id="ARBA00022679"/>
    </source>
</evidence>
<comment type="catalytic activity">
    <reaction evidence="9">
        <text>1D-myo-inositol 1,3,4,5,6-pentakisphosphate + ATP = 1D-myo-inositol hexakisphosphate + ADP + H(+)</text>
        <dbReference type="Rhea" id="RHEA:20313"/>
        <dbReference type="ChEBI" id="CHEBI:15378"/>
        <dbReference type="ChEBI" id="CHEBI:30616"/>
        <dbReference type="ChEBI" id="CHEBI:57733"/>
        <dbReference type="ChEBI" id="CHEBI:58130"/>
        <dbReference type="ChEBI" id="CHEBI:456216"/>
        <dbReference type="EC" id="2.7.1.158"/>
    </reaction>
</comment>
<evidence type="ECO:0000256" key="8">
    <source>
        <dbReference type="ARBA" id="ARBA00022840"/>
    </source>
</evidence>
<keyword evidence="6 9" id="KW-0547">Nucleotide-binding</keyword>
<dbReference type="Proteomes" id="UP000091918">
    <property type="component" value="Unassembled WGS sequence"/>
</dbReference>
<evidence type="ECO:0000256" key="7">
    <source>
        <dbReference type="ARBA" id="ARBA00022777"/>
    </source>
</evidence>
<dbReference type="EC" id="2.7.1.158" evidence="3 9"/>
<dbReference type="GO" id="GO:0005524">
    <property type="term" value="F:ATP binding"/>
    <property type="evidence" value="ECO:0007669"/>
    <property type="project" value="UniProtKB-KW"/>
</dbReference>